<dbReference type="OrthoDB" id="982356at2"/>
<organism evidence="3 4">
    <name type="scientific">Ekhidna lutea</name>
    <dbReference type="NCBI Taxonomy" id="447679"/>
    <lineage>
        <taxon>Bacteria</taxon>
        <taxon>Pseudomonadati</taxon>
        <taxon>Bacteroidota</taxon>
        <taxon>Cytophagia</taxon>
        <taxon>Cytophagales</taxon>
        <taxon>Reichenbachiellaceae</taxon>
        <taxon>Ekhidna</taxon>
    </lineage>
</organism>
<feature type="signal peptide" evidence="2">
    <location>
        <begin position="1"/>
        <end position="25"/>
    </location>
</feature>
<sequence>MTKNNISPLSLVILLALALGFSACKKNKKLADISDQNAVKEQMEKEEMEEEPQVVEPKVKPPVKEATKEDKLTNYFGAIANASSTNSANASIQEALTMFSNSEAPVLIVIYKDGSNPSYDEPTTIGKYLNYLKDTKNNKAKIEEVVYDSNGKIKELVLRK</sequence>
<dbReference type="PROSITE" id="PS51257">
    <property type="entry name" value="PROKAR_LIPOPROTEIN"/>
    <property type="match status" value="1"/>
</dbReference>
<feature type="compositionally biased region" description="Basic and acidic residues" evidence="1">
    <location>
        <begin position="57"/>
        <end position="66"/>
    </location>
</feature>
<dbReference type="AlphaFoldDB" id="A0A239FPD7"/>
<evidence type="ECO:0000256" key="2">
    <source>
        <dbReference type="SAM" id="SignalP"/>
    </source>
</evidence>
<keyword evidence="2" id="KW-0732">Signal</keyword>
<dbReference type="EMBL" id="FZPD01000001">
    <property type="protein sequence ID" value="SNS58699.1"/>
    <property type="molecule type" value="Genomic_DNA"/>
</dbReference>
<dbReference type="RefSeq" id="WP_089355517.1">
    <property type="nucleotide sequence ID" value="NZ_FZPD01000001.1"/>
</dbReference>
<feature type="chain" id="PRO_5012963937" description="Nucleoid-structuring protein H-NS" evidence="2">
    <location>
        <begin position="26"/>
        <end position="160"/>
    </location>
</feature>
<keyword evidence="4" id="KW-1185">Reference proteome</keyword>
<feature type="compositionally biased region" description="Acidic residues" evidence="1">
    <location>
        <begin position="44"/>
        <end position="53"/>
    </location>
</feature>
<evidence type="ECO:0000256" key="1">
    <source>
        <dbReference type="SAM" id="MobiDB-lite"/>
    </source>
</evidence>
<accession>A0A239FPD7</accession>
<name>A0A239FPD7_EKHLU</name>
<evidence type="ECO:0008006" key="5">
    <source>
        <dbReference type="Google" id="ProtNLM"/>
    </source>
</evidence>
<protein>
    <recommendedName>
        <fullName evidence="5">Nucleoid-structuring protein H-NS</fullName>
    </recommendedName>
</protein>
<proteinExistence type="predicted"/>
<gene>
    <name evidence="3" type="ORF">SAMN05421640_0772</name>
</gene>
<feature type="region of interest" description="Disordered" evidence="1">
    <location>
        <begin position="41"/>
        <end position="66"/>
    </location>
</feature>
<reference evidence="3 4" key="1">
    <citation type="submission" date="2017-06" db="EMBL/GenBank/DDBJ databases">
        <authorList>
            <person name="Kim H.J."/>
            <person name="Triplett B.A."/>
        </authorList>
    </citation>
    <scope>NUCLEOTIDE SEQUENCE [LARGE SCALE GENOMIC DNA]</scope>
    <source>
        <strain evidence="3 4">DSM 19307</strain>
    </source>
</reference>
<evidence type="ECO:0000313" key="4">
    <source>
        <dbReference type="Proteomes" id="UP000198393"/>
    </source>
</evidence>
<dbReference type="Proteomes" id="UP000198393">
    <property type="component" value="Unassembled WGS sequence"/>
</dbReference>
<evidence type="ECO:0000313" key="3">
    <source>
        <dbReference type="EMBL" id="SNS58699.1"/>
    </source>
</evidence>